<accession>A0ABR2E7K4</accession>
<gene>
    <name evidence="1" type="ORF">V6N12_030983</name>
</gene>
<dbReference type="Proteomes" id="UP001472677">
    <property type="component" value="Unassembled WGS sequence"/>
</dbReference>
<dbReference type="EMBL" id="JBBPBM010000019">
    <property type="protein sequence ID" value="KAK8554004.1"/>
    <property type="molecule type" value="Genomic_DNA"/>
</dbReference>
<reference evidence="1 2" key="1">
    <citation type="journal article" date="2024" name="G3 (Bethesda)">
        <title>Genome assembly of Hibiscus sabdariffa L. provides insights into metabolisms of medicinal natural products.</title>
        <authorList>
            <person name="Kim T."/>
        </authorList>
    </citation>
    <scope>NUCLEOTIDE SEQUENCE [LARGE SCALE GENOMIC DNA]</scope>
    <source>
        <strain evidence="1">TK-2024</strain>
        <tissue evidence="1">Old leaves</tissue>
    </source>
</reference>
<comment type="caution">
    <text evidence="1">The sequence shown here is derived from an EMBL/GenBank/DDBJ whole genome shotgun (WGS) entry which is preliminary data.</text>
</comment>
<organism evidence="1 2">
    <name type="scientific">Hibiscus sabdariffa</name>
    <name type="common">roselle</name>
    <dbReference type="NCBI Taxonomy" id="183260"/>
    <lineage>
        <taxon>Eukaryota</taxon>
        <taxon>Viridiplantae</taxon>
        <taxon>Streptophyta</taxon>
        <taxon>Embryophyta</taxon>
        <taxon>Tracheophyta</taxon>
        <taxon>Spermatophyta</taxon>
        <taxon>Magnoliopsida</taxon>
        <taxon>eudicotyledons</taxon>
        <taxon>Gunneridae</taxon>
        <taxon>Pentapetalae</taxon>
        <taxon>rosids</taxon>
        <taxon>malvids</taxon>
        <taxon>Malvales</taxon>
        <taxon>Malvaceae</taxon>
        <taxon>Malvoideae</taxon>
        <taxon>Hibiscus</taxon>
    </lineage>
</organism>
<keyword evidence="2" id="KW-1185">Reference proteome</keyword>
<evidence type="ECO:0008006" key="3">
    <source>
        <dbReference type="Google" id="ProtNLM"/>
    </source>
</evidence>
<evidence type="ECO:0000313" key="2">
    <source>
        <dbReference type="Proteomes" id="UP001472677"/>
    </source>
</evidence>
<name>A0ABR2E7K4_9ROSI</name>
<sequence>MDDYLIWRPDVGRKLIVMRLMHLMRSFGMDDEEWDSFLIWKIVVPPTGRKLARASWTAESTLLMVAVTVR</sequence>
<proteinExistence type="predicted"/>
<evidence type="ECO:0000313" key="1">
    <source>
        <dbReference type="EMBL" id="KAK8554004.1"/>
    </source>
</evidence>
<protein>
    <recommendedName>
        <fullName evidence="3">Reverse transcriptase domain-containing protein</fullName>
    </recommendedName>
</protein>